<evidence type="ECO:0000313" key="9">
    <source>
        <dbReference type="Proteomes" id="UP000525652"/>
    </source>
</evidence>
<reference evidence="8 9" key="1">
    <citation type="submission" date="2020-07" db="EMBL/GenBank/DDBJ databases">
        <authorList>
            <person name="Feng X."/>
        </authorList>
    </citation>
    <scope>NUCLEOTIDE SEQUENCE [LARGE SCALE GENOMIC DNA]</scope>
    <source>
        <strain evidence="8 9">JCM14086</strain>
    </source>
</reference>
<dbReference type="PANTHER" id="PTHR12677:SF59">
    <property type="entry name" value="GOLGI APPARATUS MEMBRANE PROTEIN TVP38-RELATED"/>
    <property type="match status" value="1"/>
</dbReference>
<dbReference type="InterPro" id="IPR015414">
    <property type="entry name" value="TMEM64"/>
</dbReference>
<keyword evidence="2 6" id="KW-1003">Cell membrane</keyword>
<dbReference type="PANTHER" id="PTHR12677">
    <property type="entry name" value="GOLGI APPARATUS MEMBRANE PROTEIN TVP38-RELATED"/>
    <property type="match status" value="1"/>
</dbReference>
<evidence type="ECO:0000256" key="6">
    <source>
        <dbReference type="RuleBase" id="RU366058"/>
    </source>
</evidence>
<sequence length="232" mass="25243">MKISAKKTIVYGIIILAIAGLIILLYQLPLGEVREDVQEWISDSGRWGMLWYFLIGTVLSVVFCPISPIIFSAGLLFGFPIGFGLALGVLAAGSLIGFLLGGQIWNRIQHLSFAQNRWFQAIQSSVKDDGVTIVALLRMTPFLQFTLANFFFGTLSLKTIPFTIASVIGMVPGAILMVYAGSLARSAFGDGELGIWQWILFGVGIGVFIFVSARVTTKTRAALKKSSEDDEP</sequence>
<evidence type="ECO:0000259" key="7">
    <source>
        <dbReference type="Pfam" id="PF09335"/>
    </source>
</evidence>
<dbReference type="GO" id="GO:0005886">
    <property type="term" value="C:plasma membrane"/>
    <property type="evidence" value="ECO:0007669"/>
    <property type="project" value="UniProtKB-SubCell"/>
</dbReference>
<evidence type="ECO:0000256" key="2">
    <source>
        <dbReference type="ARBA" id="ARBA00022475"/>
    </source>
</evidence>
<evidence type="ECO:0000256" key="4">
    <source>
        <dbReference type="ARBA" id="ARBA00022989"/>
    </source>
</evidence>
<dbReference type="InterPro" id="IPR032816">
    <property type="entry name" value="VTT_dom"/>
</dbReference>
<comment type="subcellular location">
    <subcellularLocation>
        <location evidence="1 6">Cell membrane</location>
        <topology evidence="1 6">Multi-pass membrane protein</topology>
    </subcellularLocation>
</comment>
<dbReference type="EMBL" id="JACHVA010000134">
    <property type="protein sequence ID" value="MBC2603874.1"/>
    <property type="molecule type" value="Genomic_DNA"/>
</dbReference>
<organism evidence="8 9">
    <name type="scientific">Puniceicoccus vermicola</name>
    <dbReference type="NCBI Taxonomy" id="388746"/>
    <lineage>
        <taxon>Bacteria</taxon>
        <taxon>Pseudomonadati</taxon>
        <taxon>Verrucomicrobiota</taxon>
        <taxon>Opitutia</taxon>
        <taxon>Puniceicoccales</taxon>
        <taxon>Puniceicoccaceae</taxon>
        <taxon>Puniceicoccus</taxon>
    </lineage>
</organism>
<evidence type="ECO:0000256" key="1">
    <source>
        <dbReference type="ARBA" id="ARBA00004651"/>
    </source>
</evidence>
<evidence type="ECO:0000313" key="8">
    <source>
        <dbReference type="EMBL" id="MBC2603874.1"/>
    </source>
</evidence>
<keyword evidence="5 6" id="KW-0472">Membrane</keyword>
<keyword evidence="3 6" id="KW-0812">Transmembrane</keyword>
<proteinExistence type="inferred from homology"/>
<dbReference type="AlphaFoldDB" id="A0A7X1E655"/>
<evidence type="ECO:0000256" key="3">
    <source>
        <dbReference type="ARBA" id="ARBA00022692"/>
    </source>
</evidence>
<feature type="transmembrane region" description="Helical" evidence="6">
    <location>
        <begin position="133"/>
        <end position="152"/>
    </location>
</feature>
<dbReference type="RefSeq" id="WP_185694492.1">
    <property type="nucleotide sequence ID" value="NZ_JACHVA010000134.1"/>
</dbReference>
<feature type="transmembrane region" description="Helical" evidence="6">
    <location>
        <begin position="49"/>
        <end position="71"/>
    </location>
</feature>
<keyword evidence="4 6" id="KW-1133">Transmembrane helix</keyword>
<feature type="transmembrane region" description="Helical" evidence="6">
    <location>
        <begin position="164"/>
        <end position="183"/>
    </location>
</feature>
<feature type="transmembrane region" description="Helical" evidence="6">
    <location>
        <begin position="195"/>
        <end position="215"/>
    </location>
</feature>
<protein>
    <recommendedName>
        <fullName evidence="6">TVP38/TMEM64 family membrane protein</fullName>
    </recommendedName>
</protein>
<dbReference type="Pfam" id="PF09335">
    <property type="entry name" value="VTT_dom"/>
    <property type="match status" value="1"/>
</dbReference>
<keyword evidence="9" id="KW-1185">Reference proteome</keyword>
<feature type="transmembrane region" description="Helical" evidence="6">
    <location>
        <begin position="83"/>
        <end position="105"/>
    </location>
</feature>
<accession>A0A7X1E655</accession>
<feature type="transmembrane region" description="Helical" evidence="6">
    <location>
        <begin position="9"/>
        <end position="29"/>
    </location>
</feature>
<feature type="domain" description="VTT" evidence="7">
    <location>
        <begin position="65"/>
        <end position="182"/>
    </location>
</feature>
<evidence type="ECO:0000256" key="5">
    <source>
        <dbReference type="ARBA" id="ARBA00023136"/>
    </source>
</evidence>
<gene>
    <name evidence="8" type="ORF">H5P30_19010</name>
</gene>
<comment type="similarity">
    <text evidence="6">Belongs to the TVP38/TMEM64 family.</text>
</comment>
<comment type="caution">
    <text evidence="8">The sequence shown here is derived from an EMBL/GenBank/DDBJ whole genome shotgun (WGS) entry which is preliminary data.</text>
</comment>
<dbReference type="Proteomes" id="UP000525652">
    <property type="component" value="Unassembled WGS sequence"/>
</dbReference>
<name>A0A7X1E655_9BACT</name>